<dbReference type="HAMAP" id="MF_00537">
    <property type="entry name" value="Ribosomal_uS14_1"/>
    <property type="match status" value="1"/>
</dbReference>
<comment type="subunit">
    <text evidence="6 7">Part of the 30S ribosomal subunit. Contacts proteins S3 and S10.</text>
</comment>
<comment type="function">
    <text evidence="1 7">Binds 16S rRNA, required for the assembly of 30S particles and may also be responsible for determining the conformation of the 16S rRNA at the A site.</text>
</comment>
<evidence type="ECO:0000313" key="9">
    <source>
        <dbReference type="Proteomes" id="UP000236745"/>
    </source>
</evidence>
<evidence type="ECO:0000256" key="6">
    <source>
        <dbReference type="ARBA" id="ARBA00047110"/>
    </source>
</evidence>
<protein>
    <recommendedName>
        <fullName evidence="5 7">Small ribosomal subunit protein uS14</fullName>
    </recommendedName>
</protein>
<reference evidence="8 9" key="1">
    <citation type="submission" date="2016-10" db="EMBL/GenBank/DDBJ databases">
        <authorList>
            <person name="de Groot N.N."/>
        </authorList>
    </citation>
    <scope>NUCLEOTIDE SEQUENCE [LARGE SCALE GENOMIC DNA]</scope>
    <source>
        <strain evidence="8 9">DSM 22012</strain>
    </source>
</reference>
<dbReference type="FunFam" id="1.10.287.1480:FF:000001">
    <property type="entry name" value="30S ribosomal protein S14"/>
    <property type="match status" value="1"/>
</dbReference>
<sequence length="101" mass="11516">MAKVSMINRELKREKLVNKYAAKRAQLKAIVASPNSSEDEVWEAQIALQKLPRDASPVRKQRRCQVTGRPHGVYRKFGLCRNKLREAAMRGDVPGLKKASW</sequence>
<keyword evidence="3 7" id="KW-0689">Ribosomal protein</keyword>
<evidence type="ECO:0000256" key="4">
    <source>
        <dbReference type="ARBA" id="ARBA00023274"/>
    </source>
</evidence>
<dbReference type="SUPFAM" id="SSF57716">
    <property type="entry name" value="Glucocorticoid receptor-like (DNA-binding domain)"/>
    <property type="match status" value="1"/>
</dbReference>
<dbReference type="Gene3D" id="1.10.287.1480">
    <property type="match status" value="1"/>
</dbReference>
<evidence type="ECO:0000256" key="2">
    <source>
        <dbReference type="ARBA" id="ARBA00009083"/>
    </source>
</evidence>
<gene>
    <name evidence="7" type="primary">rpsN</name>
    <name evidence="8" type="ORF">SAMN05444390_104254</name>
</gene>
<evidence type="ECO:0000256" key="5">
    <source>
        <dbReference type="ARBA" id="ARBA00035167"/>
    </source>
</evidence>
<dbReference type="AlphaFoldDB" id="A0A1H6CYC1"/>
<dbReference type="Pfam" id="PF00253">
    <property type="entry name" value="Ribosomal_S14"/>
    <property type="match status" value="1"/>
</dbReference>
<name>A0A1H6CYC1_9GAMM</name>
<dbReference type="GO" id="GO:0019843">
    <property type="term" value="F:rRNA binding"/>
    <property type="evidence" value="ECO:0007669"/>
    <property type="project" value="UniProtKB-UniRule"/>
</dbReference>
<dbReference type="InterPro" id="IPR018271">
    <property type="entry name" value="Ribosomal_uS14_CS"/>
</dbReference>
<proteinExistence type="inferred from homology"/>
<dbReference type="PROSITE" id="PS00527">
    <property type="entry name" value="RIBOSOMAL_S14"/>
    <property type="match status" value="1"/>
</dbReference>
<dbReference type="InterPro" id="IPR023036">
    <property type="entry name" value="Ribosomal_uS14_bac/plastid"/>
</dbReference>
<keyword evidence="7" id="KW-0699">rRNA-binding</keyword>
<keyword evidence="9" id="KW-1185">Reference proteome</keyword>
<keyword evidence="7" id="KW-0694">RNA-binding</keyword>
<evidence type="ECO:0000256" key="3">
    <source>
        <dbReference type="ARBA" id="ARBA00022980"/>
    </source>
</evidence>
<dbReference type="GO" id="GO:0015935">
    <property type="term" value="C:small ribosomal subunit"/>
    <property type="evidence" value="ECO:0007669"/>
    <property type="project" value="TreeGrafter"/>
</dbReference>
<dbReference type="GO" id="GO:0003735">
    <property type="term" value="F:structural constituent of ribosome"/>
    <property type="evidence" value="ECO:0007669"/>
    <property type="project" value="InterPro"/>
</dbReference>
<evidence type="ECO:0000256" key="1">
    <source>
        <dbReference type="ARBA" id="ARBA00003686"/>
    </source>
</evidence>
<dbReference type="EMBL" id="FNVQ01000004">
    <property type="protein sequence ID" value="SEG77396.1"/>
    <property type="molecule type" value="Genomic_DNA"/>
</dbReference>
<dbReference type="PANTHER" id="PTHR19836">
    <property type="entry name" value="30S RIBOSOMAL PROTEIN S14"/>
    <property type="match status" value="1"/>
</dbReference>
<dbReference type="Proteomes" id="UP000236745">
    <property type="component" value="Unassembled WGS sequence"/>
</dbReference>
<dbReference type="PANTHER" id="PTHR19836:SF19">
    <property type="entry name" value="SMALL RIBOSOMAL SUBUNIT PROTEIN US14M"/>
    <property type="match status" value="1"/>
</dbReference>
<accession>A0A1H6CYC1</accession>
<dbReference type="RefSeq" id="WP_104004637.1">
    <property type="nucleotide sequence ID" value="NZ_FNVQ01000004.1"/>
</dbReference>
<keyword evidence="4 7" id="KW-0687">Ribonucleoprotein</keyword>
<comment type="similarity">
    <text evidence="2 7">Belongs to the universal ribosomal protein uS14 family.</text>
</comment>
<evidence type="ECO:0000256" key="7">
    <source>
        <dbReference type="HAMAP-Rule" id="MF_00537"/>
    </source>
</evidence>
<dbReference type="InterPro" id="IPR001209">
    <property type="entry name" value="Ribosomal_uS14"/>
</dbReference>
<evidence type="ECO:0000313" key="8">
    <source>
        <dbReference type="EMBL" id="SEG77396.1"/>
    </source>
</evidence>
<organism evidence="8 9">
    <name type="scientific">Marinobacterium lutimaris</name>
    <dbReference type="NCBI Taxonomy" id="568106"/>
    <lineage>
        <taxon>Bacteria</taxon>
        <taxon>Pseudomonadati</taxon>
        <taxon>Pseudomonadota</taxon>
        <taxon>Gammaproteobacteria</taxon>
        <taxon>Oceanospirillales</taxon>
        <taxon>Oceanospirillaceae</taxon>
        <taxon>Marinobacterium</taxon>
    </lineage>
</organism>
<dbReference type="GO" id="GO:0005737">
    <property type="term" value="C:cytoplasm"/>
    <property type="evidence" value="ECO:0007669"/>
    <property type="project" value="UniProtKB-ARBA"/>
</dbReference>
<dbReference type="OrthoDB" id="9810484at2"/>
<dbReference type="GO" id="GO:0006412">
    <property type="term" value="P:translation"/>
    <property type="evidence" value="ECO:0007669"/>
    <property type="project" value="UniProtKB-UniRule"/>
</dbReference>
<dbReference type="NCBIfam" id="NF006477">
    <property type="entry name" value="PRK08881.1"/>
    <property type="match status" value="1"/>
</dbReference>